<protein>
    <submittedName>
        <fullName evidence="1">Uncharacterized protein</fullName>
    </submittedName>
</protein>
<accession>A0AB33KDZ6</accession>
<proteinExistence type="predicted"/>
<reference evidence="1" key="1">
    <citation type="submission" date="2024-07" db="EMBL/GenBank/DDBJ databases">
        <title>Complete genome sequences of cellulolytic bacteria, Kitasatospora sp. CMC57 and Streptomyces sp. CMC78, isolated from Japanese agricultural soil.</title>
        <authorList>
            <person name="Hashimoto T."/>
            <person name="Ito M."/>
            <person name="Iwamoto M."/>
            <person name="Fukahori D."/>
            <person name="Shoda T."/>
            <person name="Sakoda M."/>
            <person name="Morohoshi T."/>
            <person name="Mitsuboshi M."/>
            <person name="Nishizawa T."/>
        </authorList>
    </citation>
    <scope>NUCLEOTIDE SEQUENCE</scope>
    <source>
        <strain evidence="1">CMC57</strain>
        <plasmid evidence="1">pCMC57_01</plasmid>
    </source>
</reference>
<name>A0AB33KDZ6_9ACTN</name>
<evidence type="ECO:0000313" key="1">
    <source>
        <dbReference type="EMBL" id="BFP50073.1"/>
    </source>
</evidence>
<dbReference type="AlphaFoldDB" id="A0AB33KDZ6"/>
<dbReference type="RefSeq" id="WP_408649652.1">
    <property type="nucleotide sequence ID" value="NZ_AP035882.1"/>
</dbReference>
<gene>
    <name evidence="1" type="ORF">KCMC57_64410</name>
</gene>
<sequence length="84" mass="9875">MVHAVVTLVFLLVGGAWWWRISWERWRRALAAEQAARHRDHFVAQTRYQLLEHSTGQLHRALGQQPGLEPGIDFMLWEENGDDR</sequence>
<dbReference type="EMBL" id="AP035882">
    <property type="protein sequence ID" value="BFP50073.1"/>
    <property type="molecule type" value="Genomic_DNA"/>
</dbReference>
<geneLocation type="plasmid" evidence="1">
    <name>pCMC57_01</name>
</geneLocation>
<keyword evidence="1" id="KW-0614">Plasmid</keyword>
<dbReference type="KEGG" id="kic:KCMC57_64410"/>
<organism evidence="1">
    <name type="scientific">Kitasatospora sp. CMC57</name>
    <dbReference type="NCBI Taxonomy" id="3231513"/>
    <lineage>
        <taxon>Bacteria</taxon>
        <taxon>Bacillati</taxon>
        <taxon>Actinomycetota</taxon>
        <taxon>Actinomycetes</taxon>
        <taxon>Kitasatosporales</taxon>
        <taxon>Streptomycetaceae</taxon>
        <taxon>Kitasatospora</taxon>
    </lineage>
</organism>